<dbReference type="Gene3D" id="1.10.1410.40">
    <property type="match status" value="1"/>
</dbReference>
<dbReference type="PANTHER" id="PTHR10656:SF42">
    <property type="entry name" value="CYCLIC GMP-AMP SYNTHASE-LIKE PROTEIN-RELATED"/>
    <property type="match status" value="1"/>
</dbReference>
<reference evidence="2" key="1">
    <citation type="submission" date="2021-03" db="EMBL/GenBank/DDBJ databases">
        <authorList>
            <person name="Bekaert M."/>
        </authorList>
    </citation>
    <scope>NUCLEOTIDE SEQUENCE</scope>
</reference>
<evidence type="ECO:0000256" key="1">
    <source>
        <dbReference type="ARBA" id="ARBA00008307"/>
    </source>
</evidence>
<dbReference type="PANTHER" id="PTHR10656">
    <property type="entry name" value="CELL FATE DETERMINING PROTEIN MAB21-RELATED"/>
    <property type="match status" value="1"/>
</dbReference>
<sequence>MIQKGCRPGFVQLFLEEQPVRLNKCFKNTQLHSWKFRKHLLSQLQKIDDLSEKSGILKQTKRKLEETDMIGNVQHDLLQILSEHEIEAWNVAFDWGEMWISVDTIPAIEIPKGQMEEFERSQRDLLFHDQTHKRGAFGLEQNYYLVPKGCQKDDNEEGCGCWLIDFAPAEVAILRAMDKTHRDCHKFLKYILKNGHDLPSYLVKSAVLKHLGNCTGSSSEEICTLEILNYILKCVDDAFLPDPFLRNLNAFGWKEFDYLRPCA</sequence>
<dbReference type="OrthoDB" id="6160741at2759"/>
<protein>
    <recommendedName>
        <fullName evidence="4">Mab-21-like HhH/H2TH-like domain-containing protein</fullName>
    </recommendedName>
</protein>
<keyword evidence="3" id="KW-1185">Reference proteome</keyword>
<evidence type="ECO:0008006" key="4">
    <source>
        <dbReference type="Google" id="ProtNLM"/>
    </source>
</evidence>
<organism evidence="2 3">
    <name type="scientific">Mytilus edulis</name>
    <name type="common">Blue mussel</name>
    <dbReference type="NCBI Taxonomy" id="6550"/>
    <lineage>
        <taxon>Eukaryota</taxon>
        <taxon>Metazoa</taxon>
        <taxon>Spiralia</taxon>
        <taxon>Lophotrochozoa</taxon>
        <taxon>Mollusca</taxon>
        <taxon>Bivalvia</taxon>
        <taxon>Autobranchia</taxon>
        <taxon>Pteriomorphia</taxon>
        <taxon>Mytilida</taxon>
        <taxon>Mytiloidea</taxon>
        <taxon>Mytilidae</taxon>
        <taxon>Mytilinae</taxon>
        <taxon>Mytilus</taxon>
    </lineage>
</organism>
<dbReference type="Proteomes" id="UP000683360">
    <property type="component" value="Unassembled WGS sequence"/>
</dbReference>
<accession>A0A8S3T9J6</accession>
<comment type="similarity">
    <text evidence="1">Belongs to the mab-21 family.</text>
</comment>
<evidence type="ECO:0000313" key="2">
    <source>
        <dbReference type="EMBL" id="CAG2227444.1"/>
    </source>
</evidence>
<evidence type="ECO:0000313" key="3">
    <source>
        <dbReference type="Proteomes" id="UP000683360"/>
    </source>
</evidence>
<gene>
    <name evidence="2" type="ORF">MEDL_40457</name>
</gene>
<dbReference type="EMBL" id="CAJPWZ010001963">
    <property type="protein sequence ID" value="CAG2227444.1"/>
    <property type="molecule type" value="Genomic_DNA"/>
</dbReference>
<name>A0A8S3T9J6_MYTED</name>
<dbReference type="AlphaFoldDB" id="A0A8S3T9J6"/>
<comment type="caution">
    <text evidence="2">The sequence shown here is derived from an EMBL/GenBank/DDBJ whole genome shotgun (WGS) entry which is preliminary data.</text>
</comment>
<proteinExistence type="inferred from homology"/>